<dbReference type="OrthoDB" id="297496at2759"/>
<evidence type="ECO:0000256" key="7">
    <source>
        <dbReference type="ARBA" id="ARBA00023303"/>
    </source>
</evidence>
<reference evidence="10" key="1">
    <citation type="submission" date="2007-04" db="EMBL/GenBank/DDBJ databases">
        <title>Annotation of Pediculus humanus corporis strain USDA.</title>
        <authorList>
            <person name="Kirkness E."/>
            <person name="Hannick L."/>
            <person name="Hass B."/>
            <person name="Bruggner R."/>
            <person name="Lawson D."/>
            <person name="Bidwell S."/>
            <person name="Joardar V."/>
            <person name="Caler E."/>
            <person name="Walenz B."/>
            <person name="Inman J."/>
            <person name="Schobel S."/>
            <person name="Galinsky K."/>
            <person name="Amedeo P."/>
            <person name="Strausberg R."/>
        </authorList>
    </citation>
    <scope>NUCLEOTIDE SEQUENCE</scope>
    <source>
        <strain evidence="10">USDA</strain>
    </source>
</reference>
<evidence type="ECO:0000256" key="4">
    <source>
        <dbReference type="ARBA" id="ARBA00022989"/>
    </source>
</evidence>
<evidence type="ECO:0000256" key="8">
    <source>
        <dbReference type="SAM" id="Phobius"/>
    </source>
</evidence>
<dbReference type="InterPro" id="IPR013099">
    <property type="entry name" value="K_chnl_dom"/>
</dbReference>
<gene>
    <name evidence="11" type="primary">8229840</name>
    <name evidence="10" type="ORF">Phum_PHUM301730</name>
</gene>
<evidence type="ECO:0000256" key="2">
    <source>
        <dbReference type="ARBA" id="ARBA00022448"/>
    </source>
</evidence>
<proteinExistence type="predicted"/>
<evidence type="ECO:0000256" key="5">
    <source>
        <dbReference type="ARBA" id="ARBA00023065"/>
    </source>
</evidence>
<evidence type="ECO:0000256" key="3">
    <source>
        <dbReference type="ARBA" id="ARBA00022692"/>
    </source>
</evidence>
<dbReference type="GO" id="GO:0015271">
    <property type="term" value="F:outward rectifier potassium channel activity"/>
    <property type="evidence" value="ECO:0007669"/>
    <property type="project" value="TreeGrafter"/>
</dbReference>
<dbReference type="AlphaFoldDB" id="E0VM63"/>
<dbReference type="PANTHER" id="PTHR11003">
    <property type="entry name" value="POTASSIUM CHANNEL, SUBFAMILY K"/>
    <property type="match status" value="1"/>
</dbReference>
<feature type="domain" description="Potassium channel" evidence="9">
    <location>
        <begin position="78"/>
        <end position="135"/>
    </location>
</feature>
<keyword evidence="3 8" id="KW-0812">Transmembrane</keyword>
<keyword evidence="2" id="KW-0813">Transport</keyword>
<dbReference type="EMBL" id="DS235290">
    <property type="protein sequence ID" value="EEB14469.1"/>
    <property type="molecule type" value="Genomic_DNA"/>
</dbReference>
<dbReference type="EMBL" id="AAZO01003510">
    <property type="status" value="NOT_ANNOTATED_CDS"/>
    <property type="molecule type" value="Genomic_DNA"/>
</dbReference>
<feature type="transmembrane region" description="Helical" evidence="8">
    <location>
        <begin position="107"/>
        <end position="134"/>
    </location>
</feature>
<dbReference type="HOGENOM" id="CLU_1463004_0_0_1"/>
<evidence type="ECO:0000259" key="9">
    <source>
        <dbReference type="Pfam" id="PF07885"/>
    </source>
</evidence>
<dbReference type="GeneID" id="8229840"/>
<dbReference type="Proteomes" id="UP000009046">
    <property type="component" value="Unassembled WGS sequence"/>
</dbReference>
<keyword evidence="7" id="KW-0407">Ion channel</keyword>
<feature type="transmembrane region" description="Helical" evidence="8">
    <location>
        <begin position="81"/>
        <end position="101"/>
    </location>
</feature>
<dbReference type="RefSeq" id="XP_002427207.1">
    <property type="nucleotide sequence ID" value="XM_002427162.1"/>
</dbReference>
<dbReference type="KEGG" id="phu:Phum_PHUM301730"/>
<evidence type="ECO:0000313" key="11">
    <source>
        <dbReference type="EnsemblMetazoa" id="PHUM301730-PA"/>
    </source>
</evidence>
<evidence type="ECO:0000256" key="1">
    <source>
        <dbReference type="ARBA" id="ARBA00004141"/>
    </source>
</evidence>
<dbReference type="GO" id="GO:0022841">
    <property type="term" value="F:potassium ion leak channel activity"/>
    <property type="evidence" value="ECO:0007669"/>
    <property type="project" value="TreeGrafter"/>
</dbReference>
<dbReference type="EnsemblMetazoa" id="PHUM301730-RA">
    <property type="protein sequence ID" value="PHUM301730-PA"/>
    <property type="gene ID" value="PHUM301730"/>
</dbReference>
<feature type="transmembrane region" description="Helical" evidence="8">
    <location>
        <begin position="155"/>
        <end position="175"/>
    </location>
</feature>
<evidence type="ECO:0000313" key="12">
    <source>
        <dbReference type="Proteomes" id="UP000009046"/>
    </source>
</evidence>
<dbReference type="InParanoid" id="E0VM63"/>
<dbReference type="SUPFAM" id="SSF81324">
    <property type="entry name" value="Voltage-gated potassium channels"/>
    <property type="match status" value="1"/>
</dbReference>
<dbReference type="GO" id="GO:0005886">
    <property type="term" value="C:plasma membrane"/>
    <property type="evidence" value="ECO:0007669"/>
    <property type="project" value="TreeGrafter"/>
</dbReference>
<dbReference type="GO" id="GO:0030322">
    <property type="term" value="P:stabilization of membrane potential"/>
    <property type="evidence" value="ECO:0007669"/>
    <property type="project" value="TreeGrafter"/>
</dbReference>
<accession>E0VM63</accession>
<dbReference type="InterPro" id="IPR003280">
    <property type="entry name" value="2pore_dom_K_chnl"/>
</dbReference>
<dbReference type="eggNOG" id="KOG1418">
    <property type="taxonomic scope" value="Eukaryota"/>
</dbReference>
<keyword evidence="6 8" id="KW-0472">Membrane</keyword>
<organism>
    <name type="scientific">Pediculus humanus subsp. corporis</name>
    <name type="common">Body louse</name>
    <dbReference type="NCBI Taxonomy" id="121224"/>
    <lineage>
        <taxon>Eukaryota</taxon>
        <taxon>Metazoa</taxon>
        <taxon>Ecdysozoa</taxon>
        <taxon>Arthropoda</taxon>
        <taxon>Hexapoda</taxon>
        <taxon>Insecta</taxon>
        <taxon>Pterygota</taxon>
        <taxon>Neoptera</taxon>
        <taxon>Paraneoptera</taxon>
        <taxon>Psocodea</taxon>
        <taxon>Troctomorpha</taxon>
        <taxon>Phthiraptera</taxon>
        <taxon>Anoplura</taxon>
        <taxon>Pediculidae</taxon>
        <taxon>Pediculus</taxon>
    </lineage>
</organism>
<keyword evidence="12" id="KW-1185">Reference proteome</keyword>
<reference evidence="10" key="2">
    <citation type="submission" date="2007-04" db="EMBL/GenBank/DDBJ databases">
        <title>The genome of the human body louse.</title>
        <authorList>
            <consortium name="The Human Body Louse Genome Consortium"/>
            <person name="Kirkness E."/>
            <person name="Walenz B."/>
            <person name="Hass B."/>
            <person name="Bruggner R."/>
            <person name="Strausberg R."/>
        </authorList>
    </citation>
    <scope>NUCLEOTIDE SEQUENCE</scope>
    <source>
        <strain evidence="10">USDA</strain>
    </source>
</reference>
<dbReference type="CTD" id="8229840"/>
<name>E0VM63_PEDHC</name>
<keyword evidence="5" id="KW-0406">Ion transport</keyword>
<evidence type="ECO:0000256" key="6">
    <source>
        <dbReference type="ARBA" id="ARBA00023136"/>
    </source>
</evidence>
<dbReference type="Pfam" id="PF07885">
    <property type="entry name" value="Ion_trans_2"/>
    <property type="match status" value="1"/>
</dbReference>
<keyword evidence="4 8" id="KW-1133">Transmembrane helix</keyword>
<evidence type="ECO:0000313" key="10">
    <source>
        <dbReference type="EMBL" id="EEB14469.1"/>
    </source>
</evidence>
<dbReference type="VEuPathDB" id="VectorBase:PHUM301730"/>
<comment type="subcellular location">
    <subcellularLocation>
        <location evidence="1">Membrane</location>
        <topology evidence="1">Multi-pass membrane protein</topology>
    </subcellularLocation>
</comment>
<reference evidence="11" key="3">
    <citation type="submission" date="2020-05" db="UniProtKB">
        <authorList>
            <consortium name="EnsemblMetazoa"/>
        </authorList>
    </citation>
    <scope>IDENTIFICATION</scope>
    <source>
        <strain evidence="11">USDA</strain>
    </source>
</reference>
<protein>
    <recommendedName>
        <fullName evidence="9">Potassium channel domain-containing protein</fullName>
    </recommendedName>
</protein>
<dbReference type="Gene3D" id="1.10.287.70">
    <property type="match status" value="1"/>
</dbReference>
<dbReference type="PANTHER" id="PTHR11003:SF345">
    <property type="entry name" value="TWIK FAMILY OF POTASSIUM CHANNELS PROTEIN 18"/>
    <property type="match status" value="1"/>
</dbReference>
<sequence length="185" mass="21061">MCKPLVVFQELEHSAEITKFSKLIDNIENERFNLIKFSHVCSKDVKKCDEILENYELALIEACQNGVQLPYKKTDKVTSRWSFTESAFFASTILTTIGYGNTVPNTFWGRLFCILFALIGIPLTLSVIADMGVLMATALSTLHKKAKIYLSNKVFSTYVNPCFIIIIIIIVFLITEHNTKYKFVN</sequence>